<proteinExistence type="predicted"/>
<sequence>MEQINRVERYLQRIRNVYSGENHILWDDRKSVEDDILSFFIHCHHLHEWVANLNVVGISHKDLKQFIESHESLKICADLANRSKHCKLTRKQWSQVKPHLSGTQYQSNGNADFPGISGKFSVVTQNEVIDVLELAESCWKHWSIYLNNLQKLART</sequence>
<gene>
    <name evidence="1" type="ORF">AKJ17_18770</name>
</gene>
<dbReference type="EMBL" id="LHPJ01000049">
    <property type="protein sequence ID" value="KOO01791.1"/>
    <property type="molecule type" value="Genomic_DNA"/>
</dbReference>
<dbReference type="PATRIC" id="fig|693.5.peg.3817"/>
<organism evidence="1 2">
    <name type="scientific">Vibrio nereis</name>
    <dbReference type="NCBI Taxonomy" id="693"/>
    <lineage>
        <taxon>Bacteria</taxon>
        <taxon>Pseudomonadati</taxon>
        <taxon>Pseudomonadota</taxon>
        <taxon>Gammaproteobacteria</taxon>
        <taxon>Vibrionales</taxon>
        <taxon>Vibrionaceae</taxon>
        <taxon>Vibrio</taxon>
    </lineage>
</organism>
<accession>A0A0M0HIC3</accession>
<reference evidence="2" key="1">
    <citation type="submission" date="2015-08" db="EMBL/GenBank/DDBJ databases">
        <title>Vibrio galatheae sp. nov., a novel member of the Vibrionaceae family isolated from the Solomon Islands.</title>
        <authorList>
            <person name="Giubergia S."/>
            <person name="Machado H."/>
            <person name="Mateiu R.V."/>
            <person name="Gram L."/>
        </authorList>
    </citation>
    <scope>NUCLEOTIDE SEQUENCE [LARGE SCALE GENOMIC DNA]</scope>
    <source>
        <strain evidence="2">DSM 19584</strain>
    </source>
</reference>
<evidence type="ECO:0000313" key="2">
    <source>
        <dbReference type="Proteomes" id="UP000037515"/>
    </source>
</evidence>
<keyword evidence="2" id="KW-1185">Reference proteome</keyword>
<dbReference type="RefSeq" id="WP_053397294.1">
    <property type="nucleotide sequence ID" value="NZ_LHPJ01000049.1"/>
</dbReference>
<comment type="caution">
    <text evidence="1">The sequence shown here is derived from an EMBL/GenBank/DDBJ whole genome shotgun (WGS) entry which is preliminary data.</text>
</comment>
<protein>
    <submittedName>
        <fullName evidence="1">Uncharacterized protein</fullName>
    </submittedName>
</protein>
<dbReference type="OrthoDB" id="4737579at2"/>
<evidence type="ECO:0000313" key="1">
    <source>
        <dbReference type="EMBL" id="KOO01791.1"/>
    </source>
</evidence>
<dbReference type="Proteomes" id="UP000037515">
    <property type="component" value="Unassembled WGS sequence"/>
</dbReference>
<dbReference type="AlphaFoldDB" id="A0A0M0HIC3"/>
<name>A0A0M0HIC3_VIBNE</name>